<evidence type="ECO:0000256" key="3">
    <source>
        <dbReference type="ARBA" id="ARBA00022989"/>
    </source>
</evidence>
<dbReference type="OrthoDB" id="3701077at2"/>
<dbReference type="Proteomes" id="UP000320513">
    <property type="component" value="Unassembled WGS sequence"/>
</dbReference>
<comment type="subcellular location">
    <subcellularLocation>
        <location evidence="1">Endomembrane system</location>
        <topology evidence="1">Multi-pass membrane protein</topology>
    </subcellularLocation>
</comment>
<evidence type="ECO:0000313" key="8">
    <source>
        <dbReference type="Proteomes" id="UP000320513"/>
    </source>
</evidence>
<evidence type="ECO:0000313" key="7">
    <source>
        <dbReference type="EMBL" id="TVS90545.1"/>
    </source>
</evidence>
<keyword evidence="4 5" id="KW-0472">Membrane</keyword>
<keyword evidence="2 5" id="KW-0812">Transmembrane</keyword>
<keyword evidence="8" id="KW-1185">Reference proteome</keyword>
<keyword evidence="3 5" id="KW-1133">Transmembrane helix</keyword>
<dbReference type="AlphaFoldDB" id="A0A557XWT6"/>
<dbReference type="InterPro" id="IPR003807">
    <property type="entry name" value="DUF202"/>
</dbReference>
<accession>A0A557XWT6</accession>
<evidence type="ECO:0000256" key="1">
    <source>
        <dbReference type="ARBA" id="ARBA00004127"/>
    </source>
</evidence>
<organism evidence="7 8">
    <name type="scientific">Mycobacterium helveticum</name>
    <dbReference type="NCBI Taxonomy" id="2592811"/>
    <lineage>
        <taxon>Bacteria</taxon>
        <taxon>Bacillati</taxon>
        <taxon>Actinomycetota</taxon>
        <taxon>Actinomycetes</taxon>
        <taxon>Mycobacteriales</taxon>
        <taxon>Mycobacteriaceae</taxon>
        <taxon>Mycobacterium</taxon>
    </lineage>
</organism>
<dbReference type="RefSeq" id="WP_144948391.1">
    <property type="nucleotide sequence ID" value="NZ_VMQU01000028.1"/>
</dbReference>
<feature type="transmembrane region" description="Helical" evidence="5">
    <location>
        <begin position="47"/>
        <end position="66"/>
    </location>
</feature>
<reference evidence="7 8" key="1">
    <citation type="submission" date="2019-07" db="EMBL/GenBank/DDBJ databases">
        <title>New Mycobacterium species.</title>
        <authorList>
            <person name="Tortoli E."/>
            <person name="Ghielmetti G."/>
            <person name="Friedel U."/>
            <person name="Trovato A."/>
        </authorList>
    </citation>
    <scope>NUCLEOTIDE SEQUENCE [LARGE SCALE GENOMIC DNA]</scope>
    <source>
        <strain evidence="7 8">16-83</strain>
    </source>
</reference>
<proteinExistence type="predicted"/>
<dbReference type="Pfam" id="PF02656">
    <property type="entry name" value="DUF202"/>
    <property type="match status" value="1"/>
</dbReference>
<evidence type="ECO:0000256" key="4">
    <source>
        <dbReference type="ARBA" id="ARBA00023136"/>
    </source>
</evidence>
<comment type="caution">
    <text evidence="7">The sequence shown here is derived from an EMBL/GenBank/DDBJ whole genome shotgun (WGS) entry which is preliminary data.</text>
</comment>
<feature type="domain" description="DUF202" evidence="6">
    <location>
        <begin position="9"/>
        <end position="71"/>
    </location>
</feature>
<evidence type="ECO:0000256" key="5">
    <source>
        <dbReference type="SAM" id="Phobius"/>
    </source>
</evidence>
<gene>
    <name evidence="7" type="ORF">FPZ47_08945</name>
</gene>
<protein>
    <submittedName>
        <fullName evidence="7">DUF202 domain-containing protein</fullName>
    </submittedName>
</protein>
<name>A0A557XWT6_9MYCO</name>
<sequence length="108" mass="11555">MSDAPAPSDRGLQAERTALSWSRTSFAFLVNGALLMIRNLHGPLGPAGVIPAVLAGAVALLTYCIAVRRQRILQRPIGTRITARRPIYVIGVASLLLIVVTTIGQLLR</sequence>
<feature type="transmembrane region" description="Helical" evidence="5">
    <location>
        <begin position="87"/>
        <end position="107"/>
    </location>
</feature>
<evidence type="ECO:0000256" key="2">
    <source>
        <dbReference type="ARBA" id="ARBA00022692"/>
    </source>
</evidence>
<dbReference type="GO" id="GO:0012505">
    <property type="term" value="C:endomembrane system"/>
    <property type="evidence" value="ECO:0007669"/>
    <property type="project" value="UniProtKB-SubCell"/>
</dbReference>
<evidence type="ECO:0000259" key="6">
    <source>
        <dbReference type="Pfam" id="PF02656"/>
    </source>
</evidence>
<dbReference type="EMBL" id="VMQU01000028">
    <property type="protein sequence ID" value="TVS90545.1"/>
    <property type="molecule type" value="Genomic_DNA"/>
</dbReference>